<dbReference type="InterPro" id="IPR029062">
    <property type="entry name" value="Class_I_gatase-like"/>
</dbReference>
<comment type="similarity">
    <text evidence="3">Belongs to the peptidase C56 family. HSP31-like subfamily.</text>
</comment>
<evidence type="ECO:0000259" key="4">
    <source>
        <dbReference type="Pfam" id="PF01965"/>
    </source>
</evidence>
<dbReference type="RefSeq" id="WP_085727455.1">
    <property type="nucleotide sequence ID" value="NZ_NBYN01000016.1"/>
</dbReference>
<keyword evidence="1" id="KW-0346">Stress response</keyword>
<evidence type="ECO:0000256" key="1">
    <source>
        <dbReference type="ARBA" id="ARBA00023016"/>
    </source>
</evidence>
<dbReference type="AlphaFoldDB" id="A0A1X4G9U9"/>
<dbReference type="GO" id="GO:0019172">
    <property type="term" value="F:glyoxalase III activity"/>
    <property type="evidence" value="ECO:0007669"/>
    <property type="project" value="TreeGrafter"/>
</dbReference>
<name>A0A1X4G9U9_9CYAN</name>
<evidence type="ECO:0000256" key="2">
    <source>
        <dbReference type="ARBA" id="ARBA00023239"/>
    </source>
</evidence>
<dbReference type="InterPro" id="IPR050325">
    <property type="entry name" value="Prot/Nucl_acid_deglycase"/>
</dbReference>
<evidence type="ECO:0000313" key="5">
    <source>
        <dbReference type="EMBL" id="OSO93975.1"/>
    </source>
</evidence>
<protein>
    <submittedName>
        <fullName evidence="5">Thiamine biosynthesis protein ThiJ</fullName>
    </submittedName>
</protein>
<dbReference type="PANTHER" id="PTHR48094">
    <property type="entry name" value="PROTEIN/NUCLEIC ACID DEGLYCASE DJ-1-RELATED"/>
    <property type="match status" value="1"/>
</dbReference>
<comment type="caution">
    <text evidence="5">The sequence shown here is derived from an EMBL/GenBank/DDBJ whole genome shotgun (WGS) entry which is preliminary data.</text>
</comment>
<dbReference type="SUPFAM" id="SSF52317">
    <property type="entry name" value="Class I glutamine amidotransferase-like"/>
    <property type="match status" value="1"/>
</dbReference>
<keyword evidence="2" id="KW-0456">Lyase</keyword>
<dbReference type="Pfam" id="PF01965">
    <property type="entry name" value="DJ-1_PfpI"/>
    <property type="match status" value="1"/>
</dbReference>
<dbReference type="Gene3D" id="3.40.50.880">
    <property type="match status" value="1"/>
</dbReference>
<gene>
    <name evidence="5" type="ORF">B7O87_04935</name>
</gene>
<dbReference type="GO" id="GO:0019243">
    <property type="term" value="P:methylglyoxal catabolic process to D-lactate via S-lactoyl-glutathione"/>
    <property type="evidence" value="ECO:0007669"/>
    <property type="project" value="TreeGrafter"/>
</dbReference>
<organism evidence="5 6">
    <name type="scientific">Cylindrospermopsis raciborskii CENA303</name>
    <dbReference type="NCBI Taxonomy" id="1170769"/>
    <lineage>
        <taxon>Bacteria</taxon>
        <taxon>Bacillati</taxon>
        <taxon>Cyanobacteriota</taxon>
        <taxon>Cyanophyceae</taxon>
        <taxon>Nostocales</taxon>
        <taxon>Aphanizomenonaceae</taxon>
        <taxon>Cylindrospermopsis</taxon>
    </lineage>
</organism>
<dbReference type="PANTHER" id="PTHR48094:SF11">
    <property type="entry name" value="GLUTATHIONE-INDEPENDENT GLYOXALASE HSP31-RELATED"/>
    <property type="match status" value="1"/>
</dbReference>
<feature type="domain" description="DJ-1/PfpI" evidence="4">
    <location>
        <begin position="6"/>
        <end position="184"/>
    </location>
</feature>
<accession>A0A1X4G9U9</accession>
<proteinExistence type="inferred from homology"/>
<evidence type="ECO:0000256" key="3">
    <source>
        <dbReference type="ARBA" id="ARBA00038493"/>
    </source>
</evidence>
<dbReference type="EMBL" id="NBYN01000016">
    <property type="protein sequence ID" value="OSO93975.1"/>
    <property type="molecule type" value="Genomic_DNA"/>
</dbReference>
<dbReference type="InterPro" id="IPR002818">
    <property type="entry name" value="DJ-1/PfpI"/>
</dbReference>
<evidence type="ECO:0000313" key="6">
    <source>
        <dbReference type="Proteomes" id="UP000192997"/>
    </source>
</evidence>
<sequence length="187" mass="21299">MTLNGKKIGILMESDFYEHEIWYYHYRFPEEGAELRFMTRLWGQPSITFKGHEYHAPFECNESFENMDEETLKSFAAIIVPSGMVSDRLRYTEDVTQIPPATEFLKRAFAQPSILKGIICHGLWLVAPTPELVKGRTLTCHNNLHGDAIAYGAHYRNEDVVIDGDLVTGRSGAHAHLFARAIIDRLS</sequence>
<dbReference type="GO" id="GO:0005737">
    <property type="term" value="C:cytoplasm"/>
    <property type="evidence" value="ECO:0007669"/>
    <property type="project" value="TreeGrafter"/>
</dbReference>
<dbReference type="Proteomes" id="UP000192997">
    <property type="component" value="Unassembled WGS sequence"/>
</dbReference>
<reference evidence="6" key="1">
    <citation type="submission" date="2017-04" db="EMBL/GenBank/DDBJ databases">
        <authorList>
            <person name="Abreu V.A."/>
            <person name="Popin R.V."/>
            <person name="Rigonato J."/>
            <person name="Andreote A.P."/>
            <person name="Schaker P.C."/>
            <person name="Hoff-Risseti C."/>
            <person name="Alvarenga D.O."/>
            <person name="Varani A.M."/>
            <person name="Fiore M.F."/>
        </authorList>
    </citation>
    <scope>NUCLEOTIDE SEQUENCE [LARGE SCALE GENOMIC DNA]</scope>
    <source>
        <strain evidence="6">CENA303</strain>
    </source>
</reference>